<keyword evidence="2" id="KW-1185">Reference proteome</keyword>
<reference evidence="1 2" key="1">
    <citation type="journal article" date="2014" name="Nat. Commun.">
        <title>Molecular traces of alternative social organization in a termite genome.</title>
        <authorList>
            <person name="Terrapon N."/>
            <person name="Li C."/>
            <person name="Robertson H.M."/>
            <person name="Ji L."/>
            <person name="Meng X."/>
            <person name="Booth W."/>
            <person name="Chen Z."/>
            <person name="Childers C.P."/>
            <person name="Glastad K.M."/>
            <person name="Gokhale K."/>
            <person name="Gowin J."/>
            <person name="Gronenberg W."/>
            <person name="Hermansen R.A."/>
            <person name="Hu H."/>
            <person name="Hunt B.G."/>
            <person name="Huylmans A.K."/>
            <person name="Khalil S.M."/>
            <person name="Mitchell R.D."/>
            <person name="Munoz-Torres M.C."/>
            <person name="Mustard J.A."/>
            <person name="Pan H."/>
            <person name="Reese J.T."/>
            <person name="Scharf M.E."/>
            <person name="Sun F."/>
            <person name="Vogel H."/>
            <person name="Xiao J."/>
            <person name="Yang W."/>
            <person name="Yang Z."/>
            <person name="Yang Z."/>
            <person name="Zhou J."/>
            <person name="Zhu J."/>
            <person name="Brent C.S."/>
            <person name="Elsik C.G."/>
            <person name="Goodisman M.A."/>
            <person name="Liberles D.A."/>
            <person name="Roe R.M."/>
            <person name="Vargo E.L."/>
            <person name="Vilcinskas A."/>
            <person name="Wang J."/>
            <person name="Bornberg-Bauer E."/>
            <person name="Korb J."/>
            <person name="Zhang G."/>
            <person name="Liebig J."/>
        </authorList>
    </citation>
    <scope>NUCLEOTIDE SEQUENCE [LARGE SCALE GENOMIC DNA]</scope>
    <source>
        <tissue evidence="1">Whole organism</tissue>
    </source>
</reference>
<sequence length="123" mass="13395">MDKKELVFLRGHFAELSQAVLRKLKADIIAERRLETVNSAADKGLGDRLTGQPVISSRSETYVGMCVGSCLPQCTESHRGLGLVRLGLFDGTCHLAPGARANIRSRVPASDRPVEVSLRPRRG</sequence>
<dbReference type="EMBL" id="KK853420">
    <property type="protein sequence ID" value="KDR07708.1"/>
    <property type="molecule type" value="Genomic_DNA"/>
</dbReference>
<evidence type="ECO:0000313" key="2">
    <source>
        <dbReference type="Proteomes" id="UP000027135"/>
    </source>
</evidence>
<name>A0A067QRH0_ZOONE</name>
<accession>A0A067QRH0</accession>
<protein>
    <submittedName>
        <fullName evidence="1">Uncharacterized protein</fullName>
    </submittedName>
</protein>
<gene>
    <name evidence="1" type="ORF">L798_02757</name>
</gene>
<dbReference type="AlphaFoldDB" id="A0A067QRH0"/>
<dbReference type="Proteomes" id="UP000027135">
    <property type="component" value="Unassembled WGS sequence"/>
</dbReference>
<proteinExistence type="predicted"/>
<evidence type="ECO:0000313" key="1">
    <source>
        <dbReference type="EMBL" id="KDR07708.1"/>
    </source>
</evidence>
<dbReference type="InParanoid" id="A0A067QRH0"/>
<organism evidence="1 2">
    <name type="scientific">Zootermopsis nevadensis</name>
    <name type="common">Dampwood termite</name>
    <dbReference type="NCBI Taxonomy" id="136037"/>
    <lineage>
        <taxon>Eukaryota</taxon>
        <taxon>Metazoa</taxon>
        <taxon>Ecdysozoa</taxon>
        <taxon>Arthropoda</taxon>
        <taxon>Hexapoda</taxon>
        <taxon>Insecta</taxon>
        <taxon>Pterygota</taxon>
        <taxon>Neoptera</taxon>
        <taxon>Polyneoptera</taxon>
        <taxon>Dictyoptera</taxon>
        <taxon>Blattodea</taxon>
        <taxon>Blattoidea</taxon>
        <taxon>Termitoidae</taxon>
        <taxon>Termopsidae</taxon>
        <taxon>Zootermopsis</taxon>
    </lineage>
</organism>